<dbReference type="AlphaFoldDB" id="A0A8J2JZF8"/>
<dbReference type="OrthoDB" id="5575at2759"/>
<evidence type="ECO:0000313" key="2">
    <source>
        <dbReference type="EMBL" id="CAG7716919.1"/>
    </source>
</evidence>
<gene>
    <name evidence="2" type="ORF">AFUS01_LOCUS6403</name>
</gene>
<evidence type="ECO:0000313" key="3">
    <source>
        <dbReference type="Proteomes" id="UP000708208"/>
    </source>
</evidence>
<sequence length="33" mass="3928">ELGKDCFDFIRILKKHRQMILYCTLLATAQTEK</sequence>
<feature type="non-terminal residue" evidence="2">
    <location>
        <position position="1"/>
    </location>
</feature>
<protein>
    <recommendedName>
        <fullName evidence="1">Brr2 N-terminal helicase PWI domain-containing protein</fullName>
    </recommendedName>
</protein>
<dbReference type="InterPro" id="IPR041094">
    <property type="entry name" value="Brr2_helicase_PWI"/>
</dbReference>
<dbReference type="Proteomes" id="UP000708208">
    <property type="component" value="Unassembled WGS sequence"/>
</dbReference>
<accession>A0A8J2JZF8</accession>
<proteinExistence type="predicted"/>
<comment type="caution">
    <text evidence="2">The sequence shown here is derived from an EMBL/GenBank/DDBJ whole genome shotgun (WGS) entry which is preliminary data.</text>
</comment>
<reference evidence="2" key="1">
    <citation type="submission" date="2021-06" db="EMBL/GenBank/DDBJ databases">
        <authorList>
            <person name="Hodson N. C."/>
            <person name="Mongue J. A."/>
            <person name="Jaron S. K."/>
        </authorList>
    </citation>
    <scope>NUCLEOTIDE SEQUENCE</scope>
</reference>
<feature type="non-terminal residue" evidence="2">
    <location>
        <position position="33"/>
    </location>
</feature>
<evidence type="ECO:0000259" key="1">
    <source>
        <dbReference type="Pfam" id="PF18149"/>
    </source>
</evidence>
<dbReference type="EMBL" id="CAJVCH010042095">
    <property type="protein sequence ID" value="CAG7716919.1"/>
    <property type="molecule type" value="Genomic_DNA"/>
</dbReference>
<name>A0A8J2JZF8_9HEXA</name>
<feature type="domain" description="Brr2 N-terminal helicase PWI" evidence="1">
    <location>
        <begin position="2"/>
        <end position="32"/>
    </location>
</feature>
<dbReference type="Pfam" id="PF18149">
    <property type="entry name" value="Helicase_PWI"/>
    <property type="match status" value="1"/>
</dbReference>
<organism evidence="2 3">
    <name type="scientific">Allacma fusca</name>
    <dbReference type="NCBI Taxonomy" id="39272"/>
    <lineage>
        <taxon>Eukaryota</taxon>
        <taxon>Metazoa</taxon>
        <taxon>Ecdysozoa</taxon>
        <taxon>Arthropoda</taxon>
        <taxon>Hexapoda</taxon>
        <taxon>Collembola</taxon>
        <taxon>Symphypleona</taxon>
        <taxon>Sminthuridae</taxon>
        <taxon>Allacma</taxon>
    </lineage>
</organism>
<keyword evidence="3" id="KW-1185">Reference proteome</keyword>